<keyword evidence="2" id="KW-0472">Membrane</keyword>
<accession>A0ABV1UVW6</accession>
<comment type="caution">
    <text evidence="5">The sequence shown here is derived from an EMBL/GenBank/DDBJ whole genome shotgun (WGS) entry which is preliminary data.</text>
</comment>
<feature type="chain" id="PRO_5045728989" evidence="3">
    <location>
        <begin position="33"/>
        <end position="542"/>
    </location>
</feature>
<evidence type="ECO:0000313" key="5">
    <source>
        <dbReference type="EMBL" id="MER6614942.1"/>
    </source>
</evidence>
<keyword evidence="6" id="KW-1185">Reference proteome</keyword>
<keyword evidence="3" id="KW-0732">Signal</keyword>
<dbReference type="NCBIfam" id="TIGR01167">
    <property type="entry name" value="LPXTG_anchor"/>
    <property type="match status" value="1"/>
</dbReference>
<dbReference type="InterPro" id="IPR001434">
    <property type="entry name" value="OmcB-like_DUF11"/>
</dbReference>
<proteinExistence type="predicted"/>
<keyword evidence="2" id="KW-1133">Transmembrane helix</keyword>
<feature type="signal peptide" evidence="3">
    <location>
        <begin position="1"/>
        <end position="32"/>
    </location>
</feature>
<dbReference type="Pfam" id="PF01345">
    <property type="entry name" value="DUF11"/>
    <property type="match status" value="1"/>
</dbReference>
<evidence type="ECO:0000256" key="1">
    <source>
        <dbReference type="SAM" id="MobiDB-lite"/>
    </source>
</evidence>
<feature type="region of interest" description="Disordered" evidence="1">
    <location>
        <begin position="57"/>
        <end position="77"/>
    </location>
</feature>
<feature type="compositionally biased region" description="Gly residues" evidence="1">
    <location>
        <begin position="469"/>
        <end position="479"/>
    </location>
</feature>
<evidence type="ECO:0000256" key="3">
    <source>
        <dbReference type="SAM" id="SignalP"/>
    </source>
</evidence>
<feature type="domain" description="DUF11" evidence="4">
    <location>
        <begin position="326"/>
        <end position="463"/>
    </location>
</feature>
<reference evidence="5 6" key="1">
    <citation type="submission" date="2024-06" db="EMBL/GenBank/DDBJ databases">
        <title>The Natural Products Discovery Center: Release of the First 8490 Sequenced Strains for Exploring Actinobacteria Biosynthetic Diversity.</title>
        <authorList>
            <person name="Kalkreuter E."/>
            <person name="Kautsar S.A."/>
            <person name="Yang D."/>
            <person name="Bader C.D."/>
            <person name="Teijaro C.N."/>
            <person name="Fluegel L."/>
            <person name="Davis C.M."/>
            <person name="Simpson J.R."/>
            <person name="Lauterbach L."/>
            <person name="Steele A.D."/>
            <person name="Gui C."/>
            <person name="Meng S."/>
            <person name="Li G."/>
            <person name="Viehrig K."/>
            <person name="Ye F."/>
            <person name="Su P."/>
            <person name="Kiefer A.F."/>
            <person name="Nichols A."/>
            <person name="Cepeda A.J."/>
            <person name="Yan W."/>
            <person name="Fan B."/>
            <person name="Jiang Y."/>
            <person name="Adhikari A."/>
            <person name="Zheng C.-J."/>
            <person name="Schuster L."/>
            <person name="Cowan T.M."/>
            <person name="Smanski M.J."/>
            <person name="Chevrette M.G."/>
            <person name="De Carvalho L.P.S."/>
            <person name="Shen B."/>
        </authorList>
    </citation>
    <scope>NUCLEOTIDE SEQUENCE [LARGE SCALE GENOMIC DNA]</scope>
    <source>
        <strain evidence="5 6">NPDC000837</strain>
    </source>
</reference>
<dbReference type="Proteomes" id="UP001445472">
    <property type="component" value="Unassembled WGS sequence"/>
</dbReference>
<dbReference type="EMBL" id="JBEPBX010000013">
    <property type="protein sequence ID" value="MER6614942.1"/>
    <property type="molecule type" value="Genomic_DNA"/>
</dbReference>
<name>A0ABV1UVW6_9ACTN</name>
<evidence type="ECO:0000256" key="2">
    <source>
        <dbReference type="SAM" id="Phobius"/>
    </source>
</evidence>
<feature type="transmembrane region" description="Helical" evidence="2">
    <location>
        <begin position="511"/>
        <end position="529"/>
    </location>
</feature>
<evidence type="ECO:0000259" key="4">
    <source>
        <dbReference type="Pfam" id="PF01345"/>
    </source>
</evidence>
<gene>
    <name evidence="5" type="ORF">ABT276_16530</name>
</gene>
<feature type="region of interest" description="Disordered" evidence="1">
    <location>
        <begin position="468"/>
        <end position="501"/>
    </location>
</feature>
<protein>
    <submittedName>
        <fullName evidence="5">LPXTG cell wall anchor domain-containing protein</fullName>
    </submittedName>
</protein>
<feature type="compositionally biased region" description="Low complexity" evidence="1">
    <location>
        <begin position="481"/>
        <end position="497"/>
    </location>
</feature>
<evidence type="ECO:0000313" key="6">
    <source>
        <dbReference type="Proteomes" id="UP001445472"/>
    </source>
</evidence>
<sequence length="542" mass="54467">MSPRTRGRWSAPLAAITVALLGTLLVGAPAHAAPSGTLDAQDGPVLNLTVVRDEVGLPQPADRTDPPQISWGLEGDPDGGTAEDVVVGIDVSGISSFTDVGGMDCPDDVCSWPAKDIAPDGFAGGILDMNAKPSAPLGTTGTARLYATSSNASVGGTTVKVTVGAVGLILNRIPGTDTAEPGTSLDAPITIANTGSLTAQGVDLRLAATPGLGFAQRFSNCTYGTTDGIPAASGQTLDQAVCHISTAVEPGKRYRLSTPVGLDVRKTALFEFLDYRAKPMAATVPTTENSGSGPVLALVPDGSAPPATSGTDHALWAINAANTADIAVTGDNAAAEPGDAVTLTAKVRNNGPASFNLLTSDDQLGLLVDIPKGTTAVKVPERCRPWTGGGMGEPGLGAPQYICAIGSPFNVGQVATLPFTVKIDKDAPTGATGTTGEVRAMSVHGGELAYDSDKADNTARLTVHVKGAAGTGGSAGSGGNQPQPQTTALPQDTTDTTGALAETGSSGMLTFAWASAAALVAGAMLIATVRRRRARSTAGPLT</sequence>
<keyword evidence="2" id="KW-0812">Transmembrane</keyword>
<organism evidence="5 6">
    <name type="scientific">Streptomyces xantholiticus</name>
    <dbReference type="NCBI Taxonomy" id="68285"/>
    <lineage>
        <taxon>Bacteria</taxon>
        <taxon>Bacillati</taxon>
        <taxon>Actinomycetota</taxon>
        <taxon>Actinomycetes</taxon>
        <taxon>Kitasatosporales</taxon>
        <taxon>Streptomycetaceae</taxon>
        <taxon>Streptomyces</taxon>
    </lineage>
</organism>
<dbReference type="RefSeq" id="WP_351976634.1">
    <property type="nucleotide sequence ID" value="NZ_JBEPBX010000013.1"/>
</dbReference>